<evidence type="ECO:0000313" key="4">
    <source>
        <dbReference type="EMBL" id="MBC9783577.1"/>
    </source>
</evidence>
<dbReference type="InterPro" id="IPR003961">
    <property type="entry name" value="FN3_dom"/>
</dbReference>
<name>A0ABR7T0E8_HELCL</name>
<dbReference type="RefSeq" id="WP_188038729.1">
    <property type="nucleotide sequence ID" value="NZ_JACVHF010000002.1"/>
</dbReference>
<dbReference type="InterPro" id="IPR046780">
    <property type="entry name" value="aBig_2"/>
</dbReference>
<accession>A0ABR7T0E8</accession>
<feature type="domain" description="SLH" evidence="3">
    <location>
        <begin position="2014"/>
        <end position="2071"/>
    </location>
</feature>
<evidence type="ECO:0000313" key="5">
    <source>
        <dbReference type="Proteomes" id="UP000617402"/>
    </source>
</evidence>
<dbReference type="Proteomes" id="UP000617402">
    <property type="component" value="Unassembled WGS sequence"/>
</dbReference>
<dbReference type="Pfam" id="PF20578">
    <property type="entry name" value="aBig_2"/>
    <property type="match status" value="1"/>
</dbReference>
<dbReference type="Pfam" id="PF12733">
    <property type="entry name" value="Cadherin-like"/>
    <property type="match status" value="1"/>
</dbReference>
<keyword evidence="5" id="KW-1185">Reference proteome</keyword>
<dbReference type="Gene3D" id="2.60.40.10">
    <property type="entry name" value="Immunoglobulins"/>
    <property type="match status" value="1"/>
</dbReference>
<dbReference type="PANTHER" id="PTHR43308:SF5">
    <property type="entry name" value="S-LAYER PROTEIN _ PEPTIDOGLYCAN ENDO-BETA-N-ACETYLGLUCOSAMINIDASE"/>
    <property type="match status" value="1"/>
</dbReference>
<dbReference type="InterPro" id="IPR051465">
    <property type="entry name" value="Cell_Envelope_Struct_Comp"/>
</dbReference>
<comment type="caution">
    <text evidence="4">The sequence shown here is derived from an EMBL/GenBank/DDBJ whole genome shotgun (WGS) entry which is preliminary data.</text>
</comment>
<organism evidence="4 5">
    <name type="scientific">Heliobacterium chlorum</name>
    <dbReference type="NCBI Taxonomy" id="2698"/>
    <lineage>
        <taxon>Bacteria</taxon>
        <taxon>Bacillati</taxon>
        <taxon>Bacillota</taxon>
        <taxon>Clostridia</taxon>
        <taxon>Eubacteriales</taxon>
        <taxon>Heliobacteriaceae</taxon>
        <taxon>Heliobacterium</taxon>
    </lineage>
</organism>
<dbReference type="InterPro" id="IPR025883">
    <property type="entry name" value="Cadherin-like_domain"/>
</dbReference>
<gene>
    <name evidence="4" type="ORF">H1S01_03495</name>
</gene>
<keyword evidence="1" id="KW-0677">Repeat</keyword>
<evidence type="ECO:0000256" key="2">
    <source>
        <dbReference type="SAM" id="MobiDB-lite"/>
    </source>
</evidence>
<dbReference type="InterPro" id="IPR001119">
    <property type="entry name" value="SLH_dom"/>
</dbReference>
<dbReference type="InterPro" id="IPR013783">
    <property type="entry name" value="Ig-like_fold"/>
</dbReference>
<dbReference type="Pfam" id="PF14252">
    <property type="entry name" value="DUF4347"/>
    <property type="match status" value="1"/>
</dbReference>
<protein>
    <submittedName>
        <fullName evidence="4">DUF4347 domain-containing protein</fullName>
    </submittedName>
</protein>
<dbReference type="PROSITE" id="PS51272">
    <property type="entry name" value="SLH"/>
    <property type="match status" value="2"/>
</dbReference>
<dbReference type="SMART" id="SM00060">
    <property type="entry name" value="FN3"/>
    <property type="match status" value="7"/>
</dbReference>
<proteinExistence type="predicted"/>
<dbReference type="InterPro" id="IPR025592">
    <property type="entry name" value="DUF4347"/>
</dbReference>
<feature type="domain" description="SLH" evidence="3">
    <location>
        <begin position="2072"/>
        <end position="2135"/>
    </location>
</feature>
<dbReference type="EMBL" id="JACVHF010000002">
    <property type="protein sequence ID" value="MBC9783577.1"/>
    <property type="molecule type" value="Genomic_DNA"/>
</dbReference>
<dbReference type="SUPFAM" id="SSF49313">
    <property type="entry name" value="Cadherin-like"/>
    <property type="match status" value="1"/>
</dbReference>
<reference evidence="4 5" key="1">
    <citation type="submission" date="2020-07" db="EMBL/GenBank/DDBJ databases">
        <title>Draft whole-genome sequence of Heliobacterium chlorum DSM 3682, type strain.</title>
        <authorList>
            <person name="Kyndt J.A."/>
            <person name="Meyer T.E."/>
            <person name="Imhoff J.F."/>
        </authorList>
    </citation>
    <scope>NUCLEOTIDE SEQUENCE [LARGE SCALE GENOMIC DNA]</scope>
    <source>
        <strain evidence="4 5">DSM 3682</strain>
    </source>
</reference>
<evidence type="ECO:0000259" key="3">
    <source>
        <dbReference type="PROSITE" id="PS51272"/>
    </source>
</evidence>
<evidence type="ECO:0000256" key="1">
    <source>
        <dbReference type="ARBA" id="ARBA00022737"/>
    </source>
</evidence>
<dbReference type="PANTHER" id="PTHR43308">
    <property type="entry name" value="OUTER MEMBRANE PROTEIN ALPHA-RELATED"/>
    <property type="match status" value="1"/>
</dbReference>
<feature type="region of interest" description="Disordered" evidence="2">
    <location>
        <begin position="1947"/>
        <end position="1974"/>
    </location>
</feature>
<dbReference type="Pfam" id="PF00395">
    <property type="entry name" value="SLH"/>
    <property type="match status" value="3"/>
</dbReference>
<dbReference type="InterPro" id="IPR015919">
    <property type="entry name" value="Cadherin-like_sf"/>
</dbReference>
<sequence>MSQSLKSEGMNRLLVWPAMQKRLALVFLVLCLLSLYVVTGEAHAKHGEIAFIDRAITHPLLVEQSLPPGVEAVFLESERDGIEQIADTLRDRHDVRAIHIISHGAPGKVFLGKGSLSAANLSTYREQLASIGAALGKDGDILIYGCDVARGEAGKAFISQVADATSAHIAASDDATGAKALHGNWNLEAKTGSIGVAGLAIEAYDSLLFSPIYSHTLDSQGNAGNLRVSSYDGTLQVERHNGSSFQNQYYDYGAYLYGSGISINHGGTVSGSETIYETNTYGNVQPLQVDSQIMNGSHTSITTTWSTTSGPALTIVQTVTLPSLTSQTIDMTWTITNNSGSTLTDIRFMRGVDTVLSGSDAGPGFYNAPSRTVGTNKVESGLSQMMGMQGITIPSKYYTGDKGALFDYMCAGEIPTFVDTTITDNGYGMEWDNASLGNGQSWTIQAKESFVQTTDLTPPNWAATYPKTGTITDVSVNVQAQTNKTGRAYYVVLSDNASTPTADQVRNGQNASGASAWKSGYADLTSTSSPATISLTGLTAATNYDVWLVAEDSTGILQASATKVDIATSGGGDTTPPNWAGGYPQAGTVTYNSAQVLVQTNEIGKAYYVVLPDGASQPSATQVKAGQNQGGVDVGAGNKGQIDVTANTPATISLTGLNPSTSYDVWVVTEDGVPNVQATAVKVDIATSAAPDTTPPNWAGGYPQAGTITDTSAQVLVQTNETGKAYYVVLPDGASQPSAAQVKAGQNQGGVDVGAGNKGQIDVTANTPATISLTGLNPSTSYDVWVVTEDGVPNVQATAVKVDIATSAAPDTTPPTWAGGYPQAGTITDTSAQVLVQTNEAGKAYYVVLPDGASEPSASQVKSGQNQGGVDVGAGNKGQIDLTANTPVTISLTGLNPSTSYDVWVVTEDGVPNVQATAVKVGIATSAAPDTTPPTWAGGYPQAGTITDTSAQVLVQTNEAGKAYYVVLPDGAAQPSAAQVKAGQNQGGVDVGAGNKGQIDVTANTLATISLTDLNPSTSYDVWVVTEDGVANLQGTAVKVDIATSAAPDTTPPNWAGGYPQVGTITDTSAQVLLQTNEAGKAYYVVLPDGAAQPSAAQVKAGQNQGGVDVGAGNKGQIDVTANTPATISITGLNTSTNYDVYVVAEDSVPNLQASATLVNIATGAAPDTTPPTWAGGYPQAGTITNNSADVLVETNETGKAYYVVVADGADAPTAAEVKLGQAAGGADPGAGMSGFVNLTSTSSPATISITGLNPSTNYDVYVVAEDGVPNLQATAVKVDIATSAAPDTTPPNWAATYPKEGTLTDNSANVLAKSNESGKAYYVVLPNGAPAPTAAQVKAGQDANGADAGAGKKGYVNLTANTEATISLIGLSASTDYDVYVVTEDGVPNLQTTPVKVDIATSAALGNNAPAITTQALPNGAVGAPYNTTLDASGGATPYTWSIANGALPIGLDLNTVTGAVYGTPTAAGTSNFTVRVTDHNAQTATSALSLQVNAQSLSSNNLISALVLSGITLNETISSAVYDYTATVPYNISSTTVTAAVDATAALRVNGIDVASGLPSDSIPLSVGPNTIYIIVTAQDGTKKTYTVTVTRQADRVTAAKRDLEILFQPGDAWNSVTGNVTLPASSTGSVPVTWSSSKPEIISANGTVQRPSYGSDDVTVTLTATLSLDGLSVQKAFLVIVKPQNPGAVQSTTQRTVDVKAGETGTTAAQVAVTRTVWSTPEGSSKIVDSVSFNEQKASESVQEAVYRQQSVVSIDLTDNIASQADVFNVGIDRDALARLNGYQKELQIASPDVKVKIPTESIQALTNDSIDLYFRVVPIKQVSVVDQLAGNAKNSSTVSQATGGSASQVQVVGRPMTIETNLNNRRTFVTFPLQNISLPTTASERDAYLASLKVWVQHTDGTEEVKTGTVQYNNLNQPVGITIEINKFSVFTIIRAQAIGRGNGGGGGTRATLPPEKTVEPVRPTTPSSETIKPYVLGYPDGTFKPEQAITRGELATIIARHLTGEPKSIAIEYSDVPSNHWAFESIARLQAMNLLQGYPDGSFKPDRFVTRGELATLVSKWKQLTSNGHSTFGDVQGHWAEKSIAAMEEANIIKGYPDGFFHPNQAVTRAEIVVLMNQIIGRKPLLGLSKSTWSDVPSKYWAAGDIEAASTTYTLEVTVVKK</sequence>